<proteinExistence type="predicted"/>
<feature type="domain" description="CBS" evidence="3">
    <location>
        <begin position="72"/>
        <end position="127"/>
    </location>
</feature>
<keyword evidence="1 2" id="KW-0129">CBS domain</keyword>
<dbReference type="OrthoDB" id="9790355at2"/>
<evidence type="ECO:0000259" key="3">
    <source>
        <dbReference type="PROSITE" id="PS51371"/>
    </source>
</evidence>
<dbReference type="AlphaFoldDB" id="A0A5B9Q8W2"/>
<evidence type="ECO:0000256" key="1">
    <source>
        <dbReference type="ARBA" id="ARBA00023122"/>
    </source>
</evidence>
<dbReference type="InterPro" id="IPR000644">
    <property type="entry name" value="CBS_dom"/>
</dbReference>
<dbReference type="Gene3D" id="3.10.580.10">
    <property type="entry name" value="CBS-domain"/>
    <property type="match status" value="1"/>
</dbReference>
<dbReference type="CDD" id="cd04586">
    <property type="entry name" value="CBS_pair_BON_assoc"/>
    <property type="match status" value="1"/>
</dbReference>
<dbReference type="SMART" id="SM00116">
    <property type="entry name" value="CBS"/>
    <property type="match status" value="2"/>
</dbReference>
<protein>
    <submittedName>
        <fullName evidence="4">Hypoxic response protein 1</fullName>
    </submittedName>
</protein>
<name>A0A5B9Q8W2_9BACT</name>
<dbReference type="PROSITE" id="PS51371">
    <property type="entry name" value="CBS"/>
    <property type="match status" value="2"/>
</dbReference>
<dbReference type="PANTHER" id="PTHR43080:SF2">
    <property type="entry name" value="CBS DOMAIN-CONTAINING PROTEIN"/>
    <property type="match status" value="1"/>
</dbReference>
<dbReference type="InterPro" id="IPR051257">
    <property type="entry name" value="Diverse_CBS-Domain"/>
</dbReference>
<evidence type="ECO:0000256" key="2">
    <source>
        <dbReference type="PROSITE-ProRule" id="PRU00703"/>
    </source>
</evidence>
<evidence type="ECO:0000313" key="5">
    <source>
        <dbReference type="Proteomes" id="UP000323917"/>
    </source>
</evidence>
<feature type="domain" description="CBS" evidence="3">
    <location>
        <begin position="8"/>
        <end position="66"/>
    </location>
</feature>
<dbReference type="PANTHER" id="PTHR43080">
    <property type="entry name" value="CBS DOMAIN-CONTAINING PROTEIN CBSX3, MITOCHONDRIAL"/>
    <property type="match status" value="1"/>
</dbReference>
<gene>
    <name evidence="4" type="primary">hrp1</name>
    <name evidence="4" type="ORF">Pr1d_28150</name>
</gene>
<dbReference type="RefSeq" id="WP_148074020.1">
    <property type="nucleotide sequence ID" value="NZ_CP042913.1"/>
</dbReference>
<dbReference type="EMBL" id="CP042913">
    <property type="protein sequence ID" value="QEG35514.1"/>
    <property type="molecule type" value="Genomic_DNA"/>
</dbReference>
<reference evidence="4 5" key="1">
    <citation type="submission" date="2019-08" db="EMBL/GenBank/DDBJ databases">
        <title>Deep-cultivation of Planctomycetes and their phenomic and genomic characterization uncovers novel biology.</title>
        <authorList>
            <person name="Wiegand S."/>
            <person name="Jogler M."/>
            <person name="Boedeker C."/>
            <person name="Pinto D."/>
            <person name="Vollmers J."/>
            <person name="Rivas-Marin E."/>
            <person name="Kohn T."/>
            <person name="Peeters S.H."/>
            <person name="Heuer A."/>
            <person name="Rast P."/>
            <person name="Oberbeckmann S."/>
            <person name="Bunk B."/>
            <person name="Jeske O."/>
            <person name="Meyerdierks A."/>
            <person name="Storesund J.E."/>
            <person name="Kallscheuer N."/>
            <person name="Luecker S."/>
            <person name="Lage O.M."/>
            <person name="Pohl T."/>
            <person name="Merkel B.J."/>
            <person name="Hornburger P."/>
            <person name="Mueller R.-W."/>
            <person name="Bruemmer F."/>
            <person name="Labrenz M."/>
            <person name="Spormann A.M."/>
            <person name="Op den Camp H."/>
            <person name="Overmann J."/>
            <person name="Amann R."/>
            <person name="Jetten M.S.M."/>
            <person name="Mascher T."/>
            <person name="Medema M.H."/>
            <person name="Devos D.P."/>
            <person name="Kaster A.-K."/>
            <person name="Ovreas L."/>
            <person name="Rohde M."/>
            <person name="Galperin M.Y."/>
            <person name="Jogler C."/>
        </authorList>
    </citation>
    <scope>NUCLEOTIDE SEQUENCE [LARGE SCALE GENOMIC DNA]</scope>
    <source>
        <strain evidence="4 5">Pr1d</strain>
    </source>
</reference>
<accession>A0A5B9Q8W2</accession>
<evidence type="ECO:0000313" key="4">
    <source>
        <dbReference type="EMBL" id="QEG35514.1"/>
    </source>
</evidence>
<dbReference type="Pfam" id="PF00571">
    <property type="entry name" value="CBS"/>
    <property type="match status" value="2"/>
</dbReference>
<dbReference type="KEGG" id="bgok:Pr1d_28150"/>
<organism evidence="4 5">
    <name type="scientific">Bythopirellula goksoeyrii</name>
    <dbReference type="NCBI Taxonomy" id="1400387"/>
    <lineage>
        <taxon>Bacteria</taxon>
        <taxon>Pseudomonadati</taxon>
        <taxon>Planctomycetota</taxon>
        <taxon>Planctomycetia</taxon>
        <taxon>Pirellulales</taxon>
        <taxon>Lacipirellulaceae</taxon>
        <taxon>Bythopirellula</taxon>
    </lineage>
</organism>
<dbReference type="InterPro" id="IPR046342">
    <property type="entry name" value="CBS_dom_sf"/>
</dbReference>
<dbReference type="SUPFAM" id="SSF54631">
    <property type="entry name" value="CBS-domain pair"/>
    <property type="match status" value="1"/>
</dbReference>
<keyword evidence="5" id="KW-1185">Reference proteome</keyword>
<dbReference type="Proteomes" id="UP000323917">
    <property type="component" value="Chromosome"/>
</dbReference>
<sequence length="131" mass="14407">MLSAKDIMTTDVVTIGQNATVQEAIELLLEKHISGLPVVDAHGKLVGIVTEFALLVIAYDESIRQEKVLKHMSTELITVGPDQPVSKVVDLCLTHRVRRLPVVDEGRLLGLIARRDVLEGVYRPEAEECAV</sequence>